<evidence type="ECO:0000256" key="9">
    <source>
        <dbReference type="ARBA" id="ARBA00023224"/>
    </source>
</evidence>
<dbReference type="Gene3D" id="1.20.1070.10">
    <property type="entry name" value="Rhodopsin 7-helix transmembrane proteins"/>
    <property type="match status" value="1"/>
</dbReference>
<evidence type="ECO:0000256" key="5">
    <source>
        <dbReference type="ARBA" id="ARBA00022989"/>
    </source>
</evidence>
<keyword evidence="3" id="KW-1003">Cell membrane</keyword>
<feature type="domain" description="G-protein coupled receptors family 1 profile" evidence="11">
    <location>
        <begin position="1"/>
        <end position="57"/>
    </location>
</feature>
<dbReference type="InterPro" id="IPR017452">
    <property type="entry name" value="GPCR_Rhodpsn_7TM"/>
</dbReference>
<evidence type="ECO:0000313" key="12">
    <source>
        <dbReference type="EMBL" id="ERL88090.1"/>
    </source>
</evidence>
<keyword evidence="4 10" id="KW-0812">Transmembrane</keyword>
<evidence type="ECO:0000256" key="10">
    <source>
        <dbReference type="SAM" id="Phobius"/>
    </source>
</evidence>
<evidence type="ECO:0000313" key="13">
    <source>
        <dbReference type="Proteomes" id="UP000030742"/>
    </source>
</evidence>
<dbReference type="GO" id="GO:0005886">
    <property type="term" value="C:plasma membrane"/>
    <property type="evidence" value="ECO:0007669"/>
    <property type="project" value="UniProtKB-SubCell"/>
</dbReference>
<keyword evidence="6" id="KW-0297">G-protein coupled receptor</keyword>
<dbReference type="STRING" id="77166.U4UDU3"/>
<evidence type="ECO:0000256" key="8">
    <source>
        <dbReference type="ARBA" id="ARBA00023170"/>
    </source>
</evidence>
<dbReference type="AlphaFoldDB" id="U4UDU3"/>
<dbReference type="GO" id="GO:0004995">
    <property type="term" value="F:tachykinin receptor activity"/>
    <property type="evidence" value="ECO:0007669"/>
    <property type="project" value="InterPro"/>
</dbReference>
<dbReference type="Proteomes" id="UP000030742">
    <property type="component" value="Unassembled WGS sequence"/>
</dbReference>
<evidence type="ECO:0000256" key="3">
    <source>
        <dbReference type="ARBA" id="ARBA00022475"/>
    </source>
</evidence>
<evidence type="ECO:0000256" key="7">
    <source>
        <dbReference type="ARBA" id="ARBA00023136"/>
    </source>
</evidence>
<keyword evidence="9" id="KW-0807">Transducer</keyword>
<evidence type="ECO:0000256" key="2">
    <source>
        <dbReference type="ARBA" id="ARBA00010663"/>
    </source>
</evidence>
<accession>U4UDU3</accession>
<dbReference type="EMBL" id="KB632023">
    <property type="protein sequence ID" value="ERL88090.1"/>
    <property type="molecule type" value="Genomic_DNA"/>
</dbReference>
<keyword evidence="7 10" id="KW-0472">Membrane</keyword>
<dbReference type="OrthoDB" id="5981855at2759"/>
<feature type="non-terminal residue" evidence="12">
    <location>
        <position position="87"/>
    </location>
</feature>
<evidence type="ECO:0000256" key="4">
    <source>
        <dbReference type="ARBA" id="ARBA00022692"/>
    </source>
</evidence>
<dbReference type="PANTHER" id="PTHR46925">
    <property type="entry name" value="G-PROTEIN COUPLED RECEPTOR TKR-1-RELATED"/>
    <property type="match status" value="1"/>
</dbReference>
<dbReference type="InterPro" id="IPR001681">
    <property type="entry name" value="Neurokn_rcpt"/>
</dbReference>
<proteinExistence type="inferred from homology"/>
<comment type="similarity">
    <text evidence="2">Belongs to the G-protein coupled receptor 1 family.</text>
</comment>
<dbReference type="SUPFAM" id="SSF81321">
    <property type="entry name" value="Family A G protein-coupled receptor-like"/>
    <property type="match status" value="1"/>
</dbReference>
<evidence type="ECO:0000256" key="6">
    <source>
        <dbReference type="ARBA" id="ARBA00023040"/>
    </source>
</evidence>
<evidence type="ECO:0000256" key="1">
    <source>
        <dbReference type="ARBA" id="ARBA00004651"/>
    </source>
</evidence>
<organism evidence="12 13">
    <name type="scientific">Dendroctonus ponderosae</name>
    <name type="common">Mountain pine beetle</name>
    <dbReference type="NCBI Taxonomy" id="77166"/>
    <lineage>
        <taxon>Eukaryota</taxon>
        <taxon>Metazoa</taxon>
        <taxon>Ecdysozoa</taxon>
        <taxon>Arthropoda</taxon>
        <taxon>Hexapoda</taxon>
        <taxon>Insecta</taxon>
        <taxon>Pterygota</taxon>
        <taxon>Neoptera</taxon>
        <taxon>Endopterygota</taxon>
        <taxon>Coleoptera</taxon>
        <taxon>Polyphaga</taxon>
        <taxon>Cucujiformia</taxon>
        <taxon>Curculionidae</taxon>
        <taxon>Scolytinae</taxon>
        <taxon>Dendroctonus</taxon>
    </lineage>
</organism>
<sequence length="87" mass="10518">MFILVVVIFGICWLPYHGYFIYVYFDTKVIYNKYTQHVFLSFYWFAMSNAIVNPMIYYWMNARLKNTLEHPAQCMDILVLIEVLTDL</sequence>
<gene>
    <name evidence="12" type="ORF">D910_05479</name>
</gene>
<keyword evidence="5 10" id="KW-1133">Transmembrane helix</keyword>
<keyword evidence="8" id="KW-0675">Receptor</keyword>
<dbReference type="PANTHER" id="PTHR46925:SF2">
    <property type="entry name" value="G-PROTEIN COUPLED RECEPTOR TKR-1-RELATED"/>
    <property type="match status" value="1"/>
</dbReference>
<feature type="transmembrane region" description="Helical" evidence="10">
    <location>
        <begin position="37"/>
        <end position="60"/>
    </location>
</feature>
<reference evidence="12 13" key="1">
    <citation type="journal article" date="2013" name="Genome Biol.">
        <title>Draft genome of the mountain pine beetle, Dendroctonus ponderosae Hopkins, a major forest pest.</title>
        <authorList>
            <person name="Keeling C.I."/>
            <person name="Yuen M.M."/>
            <person name="Liao N.Y."/>
            <person name="Docking T.R."/>
            <person name="Chan S.K."/>
            <person name="Taylor G.A."/>
            <person name="Palmquist D.L."/>
            <person name="Jackman S.D."/>
            <person name="Nguyen A."/>
            <person name="Li M."/>
            <person name="Henderson H."/>
            <person name="Janes J.K."/>
            <person name="Zhao Y."/>
            <person name="Pandoh P."/>
            <person name="Moore R."/>
            <person name="Sperling F.A."/>
            <person name="Huber D.P."/>
            <person name="Birol I."/>
            <person name="Jones S.J."/>
            <person name="Bohlmann J."/>
        </authorList>
    </citation>
    <scope>NUCLEOTIDE SEQUENCE</scope>
</reference>
<feature type="transmembrane region" description="Helical" evidence="10">
    <location>
        <begin position="6"/>
        <end position="25"/>
    </location>
</feature>
<dbReference type="InterPro" id="IPR000276">
    <property type="entry name" value="GPCR_Rhodpsn"/>
</dbReference>
<comment type="subcellular location">
    <subcellularLocation>
        <location evidence="1">Cell membrane</location>
        <topology evidence="1">Multi-pass membrane protein</topology>
    </subcellularLocation>
</comment>
<evidence type="ECO:0000259" key="11">
    <source>
        <dbReference type="PROSITE" id="PS50262"/>
    </source>
</evidence>
<dbReference type="PROSITE" id="PS50262">
    <property type="entry name" value="G_PROTEIN_RECEP_F1_2"/>
    <property type="match status" value="1"/>
</dbReference>
<dbReference type="Pfam" id="PF00001">
    <property type="entry name" value="7tm_1"/>
    <property type="match status" value="1"/>
</dbReference>
<protein>
    <recommendedName>
        <fullName evidence="11">G-protein coupled receptors family 1 profile domain-containing protein</fullName>
    </recommendedName>
</protein>
<name>U4UDU3_DENPD</name>